<evidence type="ECO:0000256" key="9">
    <source>
        <dbReference type="ARBA" id="ARBA00022741"/>
    </source>
</evidence>
<dbReference type="Pfam" id="PF07714">
    <property type="entry name" value="PK_Tyr_Ser-Thr"/>
    <property type="match status" value="1"/>
</dbReference>
<evidence type="ECO:0000256" key="16">
    <source>
        <dbReference type="ARBA" id="ARBA00023180"/>
    </source>
</evidence>
<dbReference type="Pfam" id="PF01453">
    <property type="entry name" value="B_lectin"/>
    <property type="match status" value="1"/>
</dbReference>
<evidence type="ECO:0000256" key="1">
    <source>
        <dbReference type="ARBA" id="ARBA00004251"/>
    </source>
</evidence>
<keyword evidence="15" id="KW-0675">Receptor</keyword>
<protein>
    <recommendedName>
        <fullName evidence="19">Receptor-like serine/threonine-protein kinase</fullName>
        <ecNumber evidence="19">2.7.11.1</ecNumber>
    </recommendedName>
</protein>
<evidence type="ECO:0000256" key="11">
    <source>
        <dbReference type="ARBA" id="ARBA00022840"/>
    </source>
</evidence>
<keyword evidence="8" id="KW-0430">Lectin</keyword>
<dbReference type="Pfam" id="PF00954">
    <property type="entry name" value="S_locus_glycop"/>
    <property type="match status" value="1"/>
</dbReference>
<dbReference type="FunFam" id="1.10.510.10:FF:000060">
    <property type="entry name" value="G-type lectin S-receptor-like serine/threonine-protein kinase"/>
    <property type="match status" value="1"/>
</dbReference>
<dbReference type="Pfam" id="PF08276">
    <property type="entry name" value="PAN_2"/>
    <property type="match status" value="1"/>
</dbReference>
<gene>
    <name evidence="24" type="ORF">CIPAW_03G232400</name>
</gene>
<dbReference type="GO" id="GO:0005524">
    <property type="term" value="F:ATP binding"/>
    <property type="evidence" value="ECO:0007669"/>
    <property type="project" value="UniProtKB-KW"/>
</dbReference>
<dbReference type="GO" id="GO:0004674">
    <property type="term" value="F:protein serine/threonine kinase activity"/>
    <property type="evidence" value="ECO:0007669"/>
    <property type="project" value="UniProtKB-KW"/>
</dbReference>
<evidence type="ECO:0000256" key="21">
    <source>
        <dbReference type="SAM" id="SignalP"/>
    </source>
</evidence>
<evidence type="ECO:0000256" key="5">
    <source>
        <dbReference type="ARBA" id="ARBA00022679"/>
    </source>
</evidence>
<evidence type="ECO:0000259" key="23">
    <source>
        <dbReference type="PROSITE" id="PS50927"/>
    </source>
</evidence>
<keyword evidence="3 19" id="KW-0723">Serine/threonine-protein kinase</keyword>
<name>A0A8T1R7F5_CARIL</name>
<evidence type="ECO:0000256" key="6">
    <source>
        <dbReference type="ARBA" id="ARBA00022692"/>
    </source>
</evidence>
<evidence type="ECO:0000256" key="17">
    <source>
        <dbReference type="ARBA" id="ARBA00047899"/>
    </source>
</evidence>
<dbReference type="GO" id="GO:0048544">
    <property type="term" value="P:recognition of pollen"/>
    <property type="evidence" value="ECO:0007669"/>
    <property type="project" value="InterPro"/>
</dbReference>
<keyword evidence="7 21" id="KW-0732">Signal</keyword>
<dbReference type="PROSITE" id="PS50927">
    <property type="entry name" value="BULB_LECTIN"/>
    <property type="match status" value="1"/>
</dbReference>
<evidence type="ECO:0000256" key="7">
    <source>
        <dbReference type="ARBA" id="ARBA00022729"/>
    </source>
</evidence>
<feature type="chain" id="PRO_5035758721" description="Receptor-like serine/threonine-protein kinase" evidence="21">
    <location>
        <begin position="25"/>
        <end position="845"/>
    </location>
</feature>
<comment type="similarity">
    <text evidence="19">Belongs to the protein kinase superfamily. Ser/Thr protein kinase family.</text>
</comment>
<feature type="transmembrane region" description="Helical" evidence="20">
    <location>
        <begin position="458"/>
        <end position="476"/>
    </location>
</feature>
<dbReference type="EC" id="2.7.11.1" evidence="19"/>
<dbReference type="InterPro" id="IPR008271">
    <property type="entry name" value="Ser/Thr_kinase_AS"/>
</dbReference>
<evidence type="ECO:0000313" key="25">
    <source>
        <dbReference type="Proteomes" id="UP000811609"/>
    </source>
</evidence>
<feature type="transmembrane region" description="Helical" evidence="20">
    <location>
        <begin position="399"/>
        <end position="421"/>
    </location>
</feature>
<evidence type="ECO:0000256" key="20">
    <source>
        <dbReference type="SAM" id="Phobius"/>
    </source>
</evidence>
<keyword evidence="11 19" id="KW-0067">ATP-binding</keyword>
<feature type="domain" description="Bulb-type lectin" evidence="23">
    <location>
        <begin position="28"/>
        <end position="150"/>
    </location>
</feature>
<keyword evidence="16" id="KW-0325">Glycoprotein</keyword>
<dbReference type="GO" id="GO:0030246">
    <property type="term" value="F:carbohydrate binding"/>
    <property type="evidence" value="ECO:0007669"/>
    <property type="project" value="UniProtKB-KW"/>
</dbReference>
<evidence type="ECO:0000256" key="3">
    <source>
        <dbReference type="ARBA" id="ARBA00022527"/>
    </source>
</evidence>
<keyword evidence="4" id="KW-0597">Phosphoprotein</keyword>
<dbReference type="SMART" id="SM00220">
    <property type="entry name" value="S_TKc"/>
    <property type="match status" value="1"/>
</dbReference>
<keyword evidence="9 19" id="KW-0547">Nucleotide-binding</keyword>
<keyword evidence="10 19" id="KW-0418">Kinase</keyword>
<evidence type="ECO:0000256" key="8">
    <source>
        <dbReference type="ARBA" id="ARBA00022734"/>
    </source>
</evidence>
<feature type="domain" description="Protein kinase" evidence="22">
    <location>
        <begin position="537"/>
        <end position="845"/>
    </location>
</feature>
<evidence type="ECO:0000256" key="10">
    <source>
        <dbReference type="ARBA" id="ARBA00022777"/>
    </source>
</evidence>
<dbReference type="CDD" id="cd14066">
    <property type="entry name" value="STKc_IRAK"/>
    <property type="match status" value="1"/>
</dbReference>
<proteinExistence type="inferred from homology"/>
<dbReference type="PANTHER" id="PTHR27002:SF827">
    <property type="entry name" value="RECEPTOR-LIKE SERINE_THREONINE-PROTEIN KINASE"/>
    <property type="match status" value="1"/>
</dbReference>
<evidence type="ECO:0000256" key="2">
    <source>
        <dbReference type="ARBA" id="ARBA00022475"/>
    </source>
</evidence>
<dbReference type="InterPro" id="IPR000858">
    <property type="entry name" value="S_locus_glycoprot_dom"/>
</dbReference>
<dbReference type="PROSITE" id="PS50011">
    <property type="entry name" value="PROTEIN_KINASE_DOM"/>
    <property type="match status" value="1"/>
</dbReference>
<comment type="caution">
    <text evidence="24">The sequence shown here is derived from an EMBL/GenBank/DDBJ whole genome shotgun (WGS) entry which is preliminary data.</text>
</comment>
<keyword evidence="5 19" id="KW-0808">Transferase</keyword>
<dbReference type="AlphaFoldDB" id="A0A8T1R7F5"/>
<comment type="subcellular location">
    <subcellularLocation>
        <location evidence="1">Cell membrane</location>
        <topology evidence="1">Single-pass type I membrane protein</topology>
    </subcellularLocation>
</comment>
<dbReference type="CDD" id="cd00028">
    <property type="entry name" value="B_lectin"/>
    <property type="match status" value="1"/>
</dbReference>
<comment type="catalytic activity">
    <reaction evidence="17 19">
        <text>L-threonyl-[protein] + ATP = O-phospho-L-threonyl-[protein] + ADP + H(+)</text>
        <dbReference type="Rhea" id="RHEA:46608"/>
        <dbReference type="Rhea" id="RHEA-COMP:11060"/>
        <dbReference type="Rhea" id="RHEA-COMP:11605"/>
        <dbReference type="ChEBI" id="CHEBI:15378"/>
        <dbReference type="ChEBI" id="CHEBI:30013"/>
        <dbReference type="ChEBI" id="CHEBI:30616"/>
        <dbReference type="ChEBI" id="CHEBI:61977"/>
        <dbReference type="ChEBI" id="CHEBI:456216"/>
        <dbReference type="EC" id="2.7.11.1"/>
    </reaction>
</comment>
<dbReference type="PIRSF" id="PIRSF000641">
    <property type="entry name" value="SRK"/>
    <property type="match status" value="1"/>
</dbReference>
<dbReference type="SMART" id="SM00108">
    <property type="entry name" value="B_lectin"/>
    <property type="match status" value="1"/>
</dbReference>
<feature type="signal peptide" evidence="21">
    <location>
        <begin position="1"/>
        <end position="24"/>
    </location>
</feature>
<dbReference type="InterPro" id="IPR024171">
    <property type="entry name" value="SRK-like_kinase"/>
</dbReference>
<evidence type="ECO:0000259" key="22">
    <source>
        <dbReference type="PROSITE" id="PS50011"/>
    </source>
</evidence>
<sequence>MAKLGSLMLFLFSCLCIEYPYSSCQEYLLTLKQGQQIRVGERLLSAAGIFKLGFFKPGSSSYYYLGIWYSKLPHHPESVWVANPDDPITDSSGVLTLDDQGLLKITRNGGQTIVINPNKAVSSNVTATLLDSGNLVIEEVDSNGIAGRVLWESFNYPTNTLLPGMKLGMNPMSGYSWALNSWLSDQIPALGAFRLGLDPGSANQLIIWKREDIYWTSGVWNNGRFQNMAPDSRTYEFSFVSNDDEKYFSYSVKDNSTISRWELNSWGQILQFTLASDGTTWQNTTTSPCKFNVNHPNAVCIQQNPTECRISSELFVPAIGYYQEQQFMYSNSNSSLALSDCHTSCWNNCSCIAYGSHFDNGTGCEFWSKGASFIRNPNFNAVYILSQGNSTGTYDFATIYLQLLLNLILCIFCNFLSPITISISNWSNNLRADFCDCVSEGTPTGGTEKDSGRSVKHLWWIVVIAPALAMLFAGYFCYKRRIKQNNVEGETSQEKALIELRSLPPYRLKDKIKRGTDKGQKFQLYSFSEIAAVTESFSLSNKLGEGGFGPVYKGVFLDGQHVAVKRLARNSGQGLEEFMNEITLIAELQHVNLVTLLGCCIHEDEKILIYEYMPNKSLDSFIFDPTKKKLLDWRMRTGIIEGVAQGLLYLHKYSRLKIIHRDLKASNILLGNDMNPKISDFGMARIFGENESRANTKRVVGTYGYMSPEYAMNGIFSVKSDVYSFGVLLLEIAWDSWKQGDILEFIDPCLDSSCPRGEVFRYIHVGLLCVQESAADRPTMSDIISMFTNEGMFLPEPKQPAYSIGRSEAGSTLPDGKLVFNSVIEHMQSKAITSCSYLMRNDPSF</sequence>
<dbReference type="FunFam" id="3.30.200.20:FF:000195">
    <property type="entry name" value="G-type lectin S-receptor-like serine/threonine-protein kinase"/>
    <property type="match status" value="1"/>
</dbReference>
<evidence type="ECO:0000256" key="13">
    <source>
        <dbReference type="ARBA" id="ARBA00023136"/>
    </source>
</evidence>
<reference evidence="24" key="1">
    <citation type="submission" date="2020-12" db="EMBL/GenBank/DDBJ databases">
        <title>WGS assembly of Carya illinoinensis cv. Pawnee.</title>
        <authorList>
            <person name="Platts A."/>
            <person name="Shu S."/>
            <person name="Wright S."/>
            <person name="Barry K."/>
            <person name="Edger P."/>
            <person name="Pires J.C."/>
            <person name="Schmutz J."/>
        </authorList>
    </citation>
    <scope>NUCLEOTIDE SEQUENCE</scope>
    <source>
        <tissue evidence="24">Leaf</tissue>
    </source>
</reference>
<dbReference type="GO" id="GO:0005886">
    <property type="term" value="C:plasma membrane"/>
    <property type="evidence" value="ECO:0007669"/>
    <property type="project" value="UniProtKB-SubCell"/>
</dbReference>
<dbReference type="InterPro" id="IPR000719">
    <property type="entry name" value="Prot_kinase_dom"/>
</dbReference>
<evidence type="ECO:0000256" key="14">
    <source>
        <dbReference type="ARBA" id="ARBA00023157"/>
    </source>
</evidence>
<keyword evidence="13 20" id="KW-0472">Membrane</keyword>
<keyword evidence="6 20" id="KW-0812">Transmembrane</keyword>
<dbReference type="Proteomes" id="UP000811609">
    <property type="component" value="Chromosome 3"/>
</dbReference>
<evidence type="ECO:0000256" key="15">
    <source>
        <dbReference type="ARBA" id="ARBA00023170"/>
    </source>
</evidence>
<accession>A0A8T1R7F5</accession>
<evidence type="ECO:0000256" key="4">
    <source>
        <dbReference type="ARBA" id="ARBA00022553"/>
    </source>
</evidence>
<evidence type="ECO:0000256" key="12">
    <source>
        <dbReference type="ARBA" id="ARBA00022989"/>
    </source>
</evidence>
<comment type="catalytic activity">
    <reaction evidence="18 19">
        <text>L-seryl-[protein] + ATP = O-phospho-L-seryl-[protein] + ADP + H(+)</text>
        <dbReference type="Rhea" id="RHEA:17989"/>
        <dbReference type="Rhea" id="RHEA-COMP:9863"/>
        <dbReference type="Rhea" id="RHEA-COMP:11604"/>
        <dbReference type="ChEBI" id="CHEBI:15378"/>
        <dbReference type="ChEBI" id="CHEBI:29999"/>
        <dbReference type="ChEBI" id="CHEBI:30616"/>
        <dbReference type="ChEBI" id="CHEBI:83421"/>
        <dbReference type="ChEBI" id="CHEBI:456216"/>
        <dbReference type="EC" id="2.7.11.1"/>
    </reaction>
</comment>
<organism evidence="24 25">
    <name type="scientific">Carya illinoinensis</name>
    <name type="common">Pecan</name>
    <dbReference type="NCBI Taxonomy" id="32201"/>
    <lineage>
        <taxon>Eukaryota</taxon>
        <taxon>Viridiplantae</taxon>
        <taxon>Streptophyta</taxon>
        <taxon>Embryophyta</taxon>
        <taxon>Tracheophyta</taxon>
        <taxon>Spermatophyta</taxon>
        <taxon>Magnoliopsida</taxon>
        <taxon>eudicotyledons</taxon>
        <taxon>Gunneridae</taxon>
        <taxon>Pentapetalae</taxon>
        <taxon>rosids</taxon>
        <taxon>fabids</taxon>
        <taxon>Fagales</taxon>
        <taxon>Juglandaceae</taxon>
        <taxon>Carya</taxon>
    </lineage>
</organism>
<dbReference type="PROSITE" id="PS00108">
    <property type="entry name" value="PROTEIN_KINASE_ST"/>
    <property type="match status" value="1"/>
</dbReference>
<keyword evidence="12 20" id="KW-1133">Transmembrane helix</keyword>
<dbReference type="InterPro" id="IPR001245">
    <property type="entry name" value="Ser-Thr/Tyr_kinase_cat_dom"/>
</dbReference>
<dbReference type="FunFam" id="2.90.10.10:FF:000009">
    <property type="entry name" value="Receptor-like serine/threonine-protein kinase SD1-8"/>
    <property type="match status" value="1"/>
</dbReference>
<evidence type="ECO:0000256" key="18">
    <source>
        <dbReference type="ARBA" id="ARBA00048679"/>
    </source>
</evidence>
<dbReference type="EMBL" id="CM031811">
    <property type="protein sequence ID" value="KAG6662283.1"/>
    <property type="molecule type" value="Genomic_DNA"/>
</dbReference>
<keyword evidence="14" id="KW-1015">Disulfide bond</keyword>
<keyword evidence="2" id="KW-1003">Cell membrane</keyword>
<evidence type="ECO:0000313" key="24">
    <source>
        <dbReference type="EMBL" id="KAG6662283.1"/>
    </source>
</evidence>
<dbReference type="PANTHER" id="PTHR27002">
    <property type="entry name" value="RECEPTOR-LIKE SERINE/THREONINE-PROTEIN KINASE SD1-8"/>
    <property type="match status" value="1"/>
</dbReference>
<keyword evidence="25" id="KW-1185">Reference proteome</keyword>
<dbReference type="InterPro" id="IPR001480">
    <property type="entry name" value="Bulb-type_lectin_dom"/>
</dbReference>
<dbReference type="InterPro" id="IPR003609">
    <property type="entry name" value="Pan_app"/>
</dbReference>
<evidence type="ECO:0000256" key="19">
    <source>
        <dbReference type="PIRNR" id="PIRNR000641"/>
    </source>
</evidence>